<organism evidence="5 6">
    <name type="scientific">Calocera cornea HHB12733</name>
    <dbReference type="NCBI Taxonomy" id="1353952"/>
    <lineage>
        <taxon>Eukaryota</taxon>
        <taxon>Fungi</taxon>
        <taxon>Dikarya</taxon>
        <taxon>Basidiomycota</taxon>
        <taxon>Agaricomycotina</taxon>
        <taxon>Dacrymycetes</taxon>
        <taxon>Dacrymycetales</taxon>
        <taxon>Dacrymycetaceae</taxon>
        <taxon>Calocera</taxon>
    </lineage>
</organism>
<evidence type="ECO:0000313" key="6">
    <source>
        <dbReference type="Proteomes" id="UP000076842"/>
    </source>
</evidence>
<dbReference type="InterPro" id="IPR051468">
    <property type="entry name" value="Fungal_SecMetab_SDRs"/>
</dbReference>
<dbReference type="CDD" id="cd05325">
    <property type="entry name" value="carb_red_sniffer_like_SDR_c"/>
    <property type="match status" value="1"/>
</dbReference>
<sequence length="241" mass="25746">MPPTFLISGAGRGIGLSFVKALLSRDDACTIFAGVRNIATATELQAIAKADKRVIVFPLDMDDEGSIQNAARVLASRSPSLSVLINNAGFAPEKTTPAASVRSRDFIQAFRTNTLGPILLIQFMLPFLEKSGGLVVNISSLLGSIQVNPGRQVAYAVSKAGLNMATTIFQKQSKEKNVTFVAAHPGTVATDMRPDLRQPGAMPHITADESAQAILTNIVFSDDVTALGGRFITWEGKDMLW</sequence>
<evidence type="ECO:0000256" key="3">
    <source>
        <dbReference type="ARBA" id="ARBA00023002"/>
    </source>
</evidence>
<evidence type="ECO:0000313" key="5">
    <source>
        <dbReference type="EMBL" id="KZT51536.1"/>
    </source>
</evidence>
<dbReference type="PRINTS" id="PR00080">
    <property type="entry name" value="SDRFAMILY"/>
</dbReference>
<dbReference type="Proteomes" id="UP000076842">
    <property type="component" value="Unassembled WGS sequence"/>
</dbReference>
<evidence type="ECO:0000256" key="1">
    <source>
        <dbReference type="ARBA" id="ARBA00006484"/>
    </source>
</evidence>
<dbReference type="GO" id="GO:0005737">
    <property type="term" value="C:cytoplasm"/>
    <property type="evidence" value="ECO:0007669"/>
    <property type="project" value="TreeGrafter"/>
</dbReference>
<name>A0A165CWD6_9BASI</name>
<reference evidence="5 6" key="1">
    <citation type="journal article" date="2016" name="Mol. Biol. Evol.">
        <title>Comparative Genomics of Early-Diverging Mushroom-Forming Fungi Provides Insights into the Origins of Lignocellulose Decay Capabilities.</title>
        <authorList>
            <person name="Nagy L.G."/>
            <person name="Riley R."/>
            <person name="Tritt A."/>
            <person name="Adam C."/>
            <person name="Daum C."/>
            <person name="Floudas D."/>
            <person name="Sun H."/>
            <person name="Yadav J.S."/>
            <person name="Pangilinan J."/>
            <person name="Larsson K.H."/>
            <person name="Matsuura K."/>
            <person name="Barry K."/>
            <person name="Labutti K."/>
            <person name="Kuo R."/>
            <person name="Ohm R.A."/>
            <person name="Bhattacharya S.S."/>
            <person name="Shirouzu T."/>
            <person name="Yoshinaga Y."/>
            <person name="Martin F.M."/>
            <person name="Grigoriev I.V."/>
            <person name="Hibbett D.S."/>
        </authorList>
    </citation>
    <scope>NUCLEOTIDE SEQUENCE [LARGE SCALE GENOMIC DNA]</scope>
    <source>
        <strain evidence="5 6">HHB12733</strain>
    </source>
</reference>
<evidence type="ECO:0000256" key="2">
    <source>
        <dbReference type="ARBA" id="ARBA00022857"/>
    </source>
</evidence>
<dbReference type="InParanoid" id="A0A165CWD6"/>
<dbReference type="Gene3D" id="3.40.50.720">
    <property type="entry name" value="NAD(P)-binding Rossmann-like Domain"/>
    <property type="match status" value="1"/>
</dbReference>
<accession>A0A165CWD6</accession>
<keyword evidence="3" id="KW-0560">Oxidoreductase</keyword>
<dbReference type="PANTHER" id="PTHR43544">
    <property type="entry name" value="SHORT-CHAIN DEHYDROGENASE/REDUCTASE"/>
    <property type="match status" value="1"/>
</dbReference>
<dbReference type="PRINTS" id="PR00081">
    <property type="entry name" value="GDHRDH"/>
</dbReference>
<keyword evidence="6" id="KW-1185">Reference proteome</keyword>
<gene>
    <name evidence="5" type="ORF">CALCODRAFT_131797</name>
</gene>
<dbReference type="GO" id="GO:0016491">
    <property type="term" value="F:oxidoreductase activity"/>
    <property type="evidence" value="ECO:0007669"/>
    <property type="project" value="UniProtKB-KW"/>
</dbReference>
<keyword evidence="2" id="KW-0521">NADP</keyword>
<dbReference type="SUPFAM" id="SSF51735">
    <property type="entry name" value="NAD(P)-binding Rossmann-fold domains"/>
    <property type="match status" value="1"/>
</dbReference>
<dbReference type="PANTHER" id="PTHR43544:SF7">
    <property type="entry name" value="NADB-LER2"/>
    <property type="match status" value="1"/>
</dbReference>
<dbReference type="EMBL" id="KV424103">
    <property type="protein sequence ID" value="KZT51536.1"/>
    <property type="molecule type" value="Genomic_DNA"/>
</dbReference>
<evidence type="ECO:0000256" key="4">
    <source>
        <dbReference type="RuleBase" id="RU000363"/>
    </source>
</evidence>
<dbReference type="InterPro" id="IPR036291">
    <property type="entry name" value="NAD(P)-bd_dom_sf"/>
</dbReference>
<comment type="similarity">
    <text evidence="1 4">Belongs to the short-chain dehydrogenases/reductases (SDR) family.</text>
</comment>
<dbReference type="InterPro" id="IPR002347">
    <property type="entry name" value="SDR_fam"/>
</dbReference>
<dbReference type="Pfam" id="PF00106">
    <property type="entry name" value="adh_short"/>
    <property type="match status" value="1"/>
</dbReference>
<dbReference type="OrthoDB" id="9876299at2759"/>
<protein>
    <submittedName>
        <fullName evidence="5">NAD(P)-binding protein</fullName>
    </submittedName>
</protein>
<dbReference type="AlphaFoldDB" id="A0A165CWD6"/>
<proteinExistence type="inferred from homology"/>